<evidence type="ECO:0000256" key="13">
    <source>
        <dbReference type="ARBA" id="ARBA00037126"/>
    </source>
</evidence>
<evidence type="ECO:0000256" key="18">
    <source>
        <dbReference type="SAM" id="Phobius"/>
    </source>
</evidence>
<evidence type="ECO:0000256" key="12">
    <source>
        <dbReference type="ARBA" id="ARBA00036824"/>
    </source>
</evidence>
<evidence type="ECO:0000256" key="15">
    <source>
        <dbReference type="ARBA" id="ARBA00041260"/>
    </source>
</evidence>
<dbReference type="Pfam" id="PF00150">
    <property type="entry name" value="Cellulase"/>
    <property type="match status" value="1"/>
</dbReference>
<evidence type="ECO:0000256" key="9">
    <source>
        <dbReference type="ARBA" id="ARBA00023180"/>
    </source>
</evidence>
<gene>
    <name evidence="20" type="ORF">TD95_001571</name>
</gene>
<comment type="caution">
    <text evidence="20">The sequence shown here is derived from an EMBL/GenBank/DDBJ whole genome shotgun (WGS) entry which is preliminary data.</text>
</comment>
<keyword evidence="8 18" id="KW-0472">Membrane</keyword>
<dbReference type="GO" id="GO:0071555">
    <property type="term" value="P:cell wall organization"/>
    <property type="evidence" value="ECO:0007669"/>
    <property type="project" value="UniProtKB-KW"/>
</dbReference>
<protein>
    <recommendedName>
        <fullName evidence="14">glucan 1,3-beta-glucosidase</fullName>
        <ecNumber evidence="14">3.2.1.58</ecNumber>
    </recommendedName>
    <alternativeName>
        <fullName evidence="15">Exo-1,3-beta-glucanase D</fullName>
    </alternativeName>
</protein>
<sequence length="587" mass="63638">MDSQAHILPREKGPAKAVSSAAALQRKREFIIVGTGVLIALIFLATVIGSLAADGTLRDSTHSADADTNTAPDTLTHTHTNSTPTATPAPAIVNSTSASNNGTVFFKSDCARISNIPADVKGTFMDMTTWIDSANFNCTWTNVTVGNLSIAGLNSTWDDSVRANPFVPPLNTSWGSYTARPVRGVNLGGWLSLEPFITPSLFDYPASAGIVDEYTLSKYLGANASSVLEAHYASFITEADFAAIAAAGLDHVRIPYSYWAVTTYPGDPYVRGVSWRYLLIGIEWARKYGLRVNLDLHAVPGSQNGWNHSGRVGNVTWILGGATGALNRERTLQIHKQLATFFAQPRYANIVDFYGQVNEPSASIPTAALEQWTKDAYAVIRDAGFTGLQTFSDGLRGVQAWDGMFNGYNDTLVIDTHLYAIFAKSLLTLTRPQKISYACSDWADASTADLADFGPTLVGEWSVADNDCTWALNGVNGGSRWDGTYAGTDGASWCPTQNASCTCAVVDRGVDAFVPEYKAFLSTWASAQMDAFERTWGWFYWTWKTENAPLFSYKAGMEAGFLPQVAYNRSWSCSNSTPSFGGLAEYE</sequence>
<dbReference type="GO" id="GO:0005886">
    <property type="term" value="C:plasma membrane"/>
    <property type="evidence" value="ECO:0007669"/>
    <property type="project" value="UniProtKB-SubCell"/>
</dbReference>
<evidence type="ECO:0000256" key="10">
    <source>
        <dbReference type="ARBA" id="ARBA00023295"/>
    </source>
</evidence>
<evidence type="ECO:0000256" key="11">
    <source>
        <dbReference type="ARBA" id="ARBA00023316"/>
    </source>
</evidence>
<evidence type="ECO:0000256" key="17">
    <source>
        <dbReference type="SAM" id="MobiDB-lite"/>
    </source>
</evidence>
<evidence type="ECO:0000313" key="20">
    <source>
        <dbReference type="EMBL" id="KKA29519.1"/>
    </source>
</evidence>
<dbReference type="SUPFAM" id="SSF51445">
    <property type="entry name" value="(Trans)glycosidases"/>
    <property type="match status" value="1"/>
</dbReference>
<dbReference type="Gene3D" id="3.20.20.80">
    <property type="entry name" value="Glycosidases"/>
    <property type="match status" value="1"/>
</dbReference>
<comment type="similarity">
    <text evidence="2 16">Belongs to the glycosyl hydrolase 5 (cellulase A) family.</text>
</comment>
<dbReference type="InterPro" id="IPR050386">
    <property type="entry name" value="Glycosyl_hydrolase_5"/>
</dbReference>
<accession>A0A0F4ZFY9</accession>
<evidence type="ECO:0000256" key="16">
    <source>
        <dbReference type="RuleBase" id="RU361153"/>
    </source>
</evidence>
<dbReference type="EMBL" id="LAEV01000801">
    <property type="protein sequence ID" value="KKA29519.1"/>
    <property type="molecule type" value="Genomic_DNA"/>
</dbReference>
<keyword evidence="3" id="KW-1003">Cell membrane</keyword>
<comment type="catalytic activity">
    <reaction evidence="12">
        <text>Successive hydrolysis of beta-D-glucose units from the non-reducing ends of (1-&gt;3)-beta-D-glucans, releasing alpha-glucose.</text>
        <dbReference type="EC" id="3.2.1.58"/>
    </reaction>
</comment>
<evidence type="ECO:0000313" key="21">
    <source>
        <dbReference type="Proteomes" id="UP000033483"/>
    </source>
</evidence>
<keyword evidence="4 18" id="KW-0812">Transmembrane</keyword>
<keyword evidence="21" id="KW-1185">Reference proteome</keyword>
<dbReference type="PANTHER" id="PTHR31297">
    <property type="entry name" value="GLUCAN ENDO-1,6-BETA-GLUCOSIDASE B"/>
    <property type="match status" value="1"/>
</dbReference>
<evidence type="ECO:0000256" key="6">
    <source>
        <dbReference type="ARBA" id="ARBA00022968"/>
    </source>
</evidence>
<evidence type="ECO:0000256" key="5">
    <source>
        <dbReference type="ARBA" id="ARBA00022801"/>
    </source>
</evidence>
<reference evidence="20 21" key="1">
    <citation type="submission" date="2015-03" db="EMBL/GenBank/DDBJ databases">
        <authorList>
            <person name="Radwan O."/>
            <person name="Al-Naeli F.A."/>
            <person name="Rendon G.A."/>
            <person name="Fields C."/>
        </authorList>
    </citation>
    <scope>NUCLEOTIDE SEQUENCE [LARGE SCALE GENOMIC DNA]</scope>
    <source>
        <strain evidence="20">CR-DP1</strain>
    </source>
</reference>
<name>A0A0F4ZFY9_9PEZI</name>
<dbReference type="GO" id="GO:0009251">
    <property type="term" value="P:glucan catabolic process"/>
    <property type="evidence" value="ECO:0007669"/>
    <property type="project" value="TreeGrafter"/>
</dbReference>
<dbReference type="PANTHER" id="PTHR31297:SF34">
    <property type="entry name" value="GLUCAN 1,3-BETA-GLUCOSIDASE 2"/>
    <property type="match status" value="1"/>
</dbReference>
<evidence type="ECO:0000256" key="3">
    <source>
        <dbReference type="ARBA" id="ARBA00022475"/>
    </source>
</evidence>
<keyword evidence="11" id="KW-0961">Cell wall biogenesis/degradation</keyword>
<dbReference type="GO" id="GO:0005576">
    <property type="term" value="C:extracellular region"/>
    <property type="evidence" value="ECO:0007669"/>
    <property type="project" value="TreeGrafter"/>
</dbReference>
<evidence type="ECO:0000256" key="8">
    <source>
        <dbReference type="ARBA" id="ARBA00023136"/>
    </source>
</evidence>
<keyword evidence="10 16" id="KW-0326">Glycosidase</keyword>
<keyword evidence="5 16" id="KW-0378">Hydrolase</keyword>
<feature type="domain" description="Glycoside hydrolase family 5" evidence="19">
    <location>
        <begin position="232"/>
        <end position="468"/>
    </location>
</feature>
<feature type="region of interest" description="Disordered" evidence="17">
    <location>
        <begin position="59"/>
        <end position="90"/>
    </location>
</feature>
<feature type="transmembrane region" description="Helical" evidence="18">
    <location>
        <begin position="30"/>
        <end position="53"/>
    </location>
</feature>
<keyword evidence="9" id="KW-0325">Glycoprotein</keyword>
<dbReference type="InterPro" id="IPR001547">
    <property type="entry name" value="Glyco_hydro_5"/>
</dbReference>
<dbReference type="OrthoDB" id="62120at2759"/>
<keyword evidence="6" id="KW-0735">Signal-anchor</keyword>
<evidence type="ECO:0000256" key="4">
    <source>
        <dbReference type="ARBA" id="ARBA00022692"/>
    </source>
</evidence>
<evidence type="ECO:0000256" key="1">
    <source>
        <dbReference type="ARBA" id="ARBA00004401"/>
    </source>
</evidence>
<comment type="function">
    <text evidence="13">Glucosidase involved in the degradation of cellulosic biomass. Active on lichenan.</text>
</comment>
<dbReference type="Proteomes" id="UP000033483">
    <property type="component" value="Unassembled WGS sequence"/>
</dbReference>
<feature type="compositionally biased region" description="Low complexity" evidence="17">
    <location>
        <begin position="74"/>
        <end position="90"/>
    </location>
</feature>
<proteinExistence type="inferred from homology"/>
<dbReference type="AlphaFoldDB" id="A0A0F4ZFY9"/>
<evidence type="ECO:0000256" key="7">
    <source>
        <dbReference type="ARBA" id="ARBA00022989"/>
    </source>
</evidence>
<dbReference type="GO" id="GO:0009986">
    <property type="term" value="C:cell surface"/>
    <property type="evidence" value="ECO:0007669"/>
    <property type="project" value="TreeGrafter"/>
</dbReference>
<dbReference type="FunFam" id="3.20.20.80:FF:000033">
    <property type="entry name" value="Glucan 1,3-beta-glucosidase A"/>
    <property type="match status" value="1"/>
</dbReference>
<organism evidence="20 21">
    <name type="scientific">Thielaviopsis punctulata</name>
    <dbReference type="NCBI Taxonomy" id="72032"/>
    <lineage>
        <taxon>Eukaryota</taxon>
        <taxon>Fungi</taxon>
        <taxon>Dikarya</taxon>
        <taxon>Ascomycota</taxon>
        <taxon>Pezizomycotina</taxon>
        <taxon>Sordariomycetes</taxon>
        <taxon>Hypocreomycetidae</taxon>
        <taxon>Microascales</taxon>
        <taxon>Ceratocystidaceae</taxon>
        <taxon>Thielaviopsis</taxon>
    </lineage>
</organism>
<comment type="subcellular location">
    <subcellularLocation>
        <location evidence="1">Cell membrane</location>
        <topology evidence="1">Single-pass type II membrane protein</topology>
    </subcellularLocation>
</comment>
<evidence type="ECO:0000259" key="19">
    <source>
        <dbReference type="Pfam" id="PF00150"/>
    </source>
</evidence>
<dbReference type="EC" id="3.2.1.58" evidence="14"/>
<evidence type="ECO:0000256" key="2">
    <source>
        <dbReference type="ARBA" id="ARBA00005641"/>
    </source>
</evidence>
<dbReference type="InterPro" id="IPR017853">
    <property type="entry name" value="GH"/>
</dbReference>
<keyword evidence="7 18" id="KW-1133">Transmembrane helix</keyword>
<evidence type="ECO:0000256" key="14">
    <source>
        <dbReference type="ARBA" id="ARBA00038929"/>
    </source>
</evidence>
<dbReference type="GO" id="GO:0004338">
    <property type="term" value="F:glucan exo-1,3-beta-glucosidase activity"/>
    <property type="evidence" value="ECO:0007669"/>
    <property type="project" value="UniProtKB-EC"/>
</dbReference>